<dbReference type="AlphaFoldDB" id="A0A1E8CL87"/>
<protein>
    <submittedName>
        <fullName evidence="3">Uncharacterized protein</fullName>
    </submittedName>
</protein>
<keyword evidence="2" id="KW-0812">Transmembrane</keyword>
<name>A0A1E8CL87_9GAMM</name>
<gene>
    <name evidence="3" type="ORF">PHACT_07645</name>
</gene>
<organism evidence="3 4">
    <name type="scientific">Pseudohongiella acticola</name>
    <dbReference type="NCBI Taxonomy" id="1524254"/>
    <lineage>
        <taxon>Bacteria</taxon>
        <taxon>Pseudomonadati</taxon>
        <taxon>Pseudomonadota</taxon>
        <taxon>Gammaproteobacteria</taxon>
        <taxon>Pseudomonadales</taxon>
        <taxon>Pseudohongiellaceae</taxon>
        <taxon>Pseudohongiella</taxon>
    </lineage>
</organism>
<feature type="transmembrane region" description="Helical" evidence="2">
    <location>
        <begin position="60"/>
        <end position="81"/>
    </location>
</feature>
<evidence type="ECO:0000313" key="4">
    <source>
        <dbReference type="Proteomes" id="UP000175669"/>
    </source>
</evidence>
<dbReference type="EMBL" id="MASR01000001">
    <property type="protein sequence ID" value="OFE13027.1"/>
    <property type="molecule type" value="Genomic_DNA"/>
</dbReference>
<sequence>MTEPTQPEQQEQEQEQEPEQQSPPVKKRLLRDRKVHLTAAAAGFIIASAVAFMGGTPVAWGTPVYFVLGWPLMCAVIYFLARAYPHNNWRWTLSMMLGQVFSSIFFGNANFILQAMLFVTLLSIPQFVAGAFGARAGKARQAQHGNPEHSTGNDDTSSQDKL</sequence>
<dbReference type="OrthoDB" id="7067994at2"/>
<proteinExistence type="predicted"/>
<keyword evidence="2" id="KW-0472">Membrane</keyword>
<comment type="caution">
    <text evidence="3">The sequence shown here is derived from an EMBL/GenBank/DDBJ whole genome shotgun (WGS) entry which is preliminary data.</text>
</comment>
<reference evidence="4" key="1">
    <citation type="submission" date="2016-07" db="EMBL/GenBank/DDBJ databases">
        <authorList>
            <person name="Florea S."/>
            <person name="Webb J.S."/>
            <person name="Jaromczyk J."/>
            <person name="Schardl C.L."/>
        </authorList>
    </citation>
    <scope>NUCLEOTIDE SEQUENCE [LARGE SCALE GENOMIC DNA]</scope>
    <source>
        <strain evidence="4">KCTC 42131</strain>
    </source>
</reference>
<dbReference type="InterPro" id="IPR036259">
    <property type="entry name" value="MFS_trans_sf"/>
</dbReference>
<evidence type="ECO:0000256" key="2">
    <source>
        <dbReference type="SAM" id="Phobius"/>
    </source>
</evidence>
<accession>A0A1E8CL87</accession>
<evidence type="ECO:0000256" key="1">
    <source>
        <dbReference type="SAM" id="MobiDB-lite"/>
    </source>
</evidence>
<evidence type="ECO:0000313" key="3">
    <source>
        <dbReference type="EMBL" id="OFE13027.1"/>
    </source>
</evidence>
<dbReference type="STRING" id="1524254.PHACT_07645"/>
<feature type="region of interest" description="Disordered" evidence="1">
    <location>
        <begin position="140"/>
        <end position="162"/>
    </location>
</feature>
<feature type="transmembrane region" description="Helical" evidence="2">
    <location>
        <begin position="35"/>
        <end position="54"/>
    </location>
</feature>
<dbReference type="Proteomes" id="UP000175669">
    <property type="component" value="Unassembled WGS sequence"/>
</dbReference>
<feature type="region of interest" description="Disordered" evidence="1">
    <location>
        <begin position="1"/>
        <end position="25"/>
    </location>
</feature>
<keyword evidence="2" id="KW-1133">Transmembrane helix</keyword>
<dbReference type="RefSeq" id="WP_070116638.1">
    <property type="nucleotide sequence ID" value="NZ_CAXATG010000001.1"/>
</dbReference>
<keyword evidence="4" id="KW-1185">Reference proteome</keyword>
<dbReference type="SUPFAM" id="SSF103473">
    <property type="entry name" value="MFS general substrate transporter"/>
    <property type="match status" value="1"/>
</dbReference>